<feature type="transmembrane region" description="Helical" evidence="1">
    <location>
        <begin position="49"/>
        <end position="67"/>
    </location>
</feature>
<sequence>MTREPGTGEPLYRERLFVPARWWLLLVLLAGAIWLIYQHAYGPRVSLPVALPGLACGAAVLVLYGRARLTVTADVVAAGRARLPLDAVGTVEVLTGDAARWARGPELDPRAYRVIRGYVDPVVRIHVSDDDPTPYWLVSSRRPDRFAAAIGTARAARTSAGSS</sequence>
<keyword evidence="1" id="KW-0472">Membrane</keyword>
<evidence type="ECO:0000256" key="1">
    <source>
        <dbReference type="SAM" id="Phobius"/>
    </source>
</evidence>
<keyword evidence="3" id="KW-1185">Reference proteome</keyword>
<gene>
    <name evidence="2" type="ORF">DPM12_18115</name>
</gene>
<comment type="caution">
    <text evidence="2">The sequence shown here is derived from an EMBL/GenBank/DDBJ whole genome shotgun (WGS) entry which is preliminary data.</text>
</comment>
<dbReference type="EMBL" id="QMIG01000024">
    <property type="protein sequence ID" value="RAW10821.1"/>
    <property type="molecule type" value="Genomic_DNA"/>
</dbReference>
<feature type="transmembrane region" description="Helical" evidence="1">
    <location>
        <begin position="20"/>
        <end position="37"/>
    </location>
</feature>
<dbReference type="InterPro" id="IPR021443">
    <property type="entry name" value="DUF3093"/>
</dbReference>
<reference evidence="2 3" key="1">
    <citation type="submission" date="2018-06" db="EMBL/GenBank/DDBJ databases">
        <title>Phytoactinopolyspora halophila sp. nov., a novel halophilic actinomycete isolated from a saline soil in China.</title>
        <authorList>
            <person name="Tang S.-K."/>
        </authorList>
    </citation>
    <scope>NUCLEOTIDE SEQUENCE [LARGE SCALE GENOMIC DNA]</scope>
    <source>
        <strain evidence="2 3">YIM 96934</strain>
    </source>
</reference>
<dbReference type="RefSeq" id="WP_112259769.1">
    <property type="nucleotide sequence ID" value="NZ_QMIG01000024.1"/>
</dbReference>
<keyword evidence="1" id="KW-0812">Transmembrane</keyword>
<dbReference type="Proteomes" id="UP000250462">
    <property type="component" value="Unassembled WGS sequence"/>
</dbReference>
<proteinExistence type="predicted"/>
<protein>
    <submittedName>
        <fullName evidence="2">DUF3093 domain-containing protein</fullName>
    </submittedName>
</protein>
<accession>A0A329QFS4</accession>
<dbReference type="AlphaFoldDB" id="A0A329QFS4"/>
<name>A0A329QFS4_9ACTN</name>
<evidence type="ECO:0000313" key="3">
    <source>
        <dbReference type="Proteomes" id="UP000250462"/>
    </source>
</evidence>
<dbReference type="OrthoDB" id="3217020at2"/>
<keyword evidence="1" id="KW-1133">Transmembrane helix</keyword>
<dbReference type="Pfam" id="PF11292">
    <property type="entry name" value="DUF3093"/>
    <property type="match status" value="1"/>
</dbReference>
<evidence type="ECO:0000313" key="2">
    <source>
        <dbReference type="EMBL" id="RAW10821.1"/>
    </source>
</evidence>
<organism evidence="2 3">
    <name type="scientific">Phytoactinopolyspora halophila</name>
    <dbReference type="NCBI Taxonomy" id="1981511"/>
    <lineage>
        <taxon>Bacteria</taxon>
        <taxon>Bacillati</taxon>
        <taxon>Actinomycetota</taxon>
        <taxon>Actinomycetes</taxon>
        <taxon>Jiangellales</taxon>
        <taxon>Jiangellaceae</taxon>
        <taxon>Phytoactinopolyspora</taxon>
    </lineage>
</organism>